<organism evidence="2 3">
    <name type="scientific">Sphaerotilus montanus</name>
    <dbReference type="NCBI Taxonomy" id="522889"/>
    <lineage>
        <taxon>Bacteria</taxon>
        <taxon>Pseudomonadati</taxon>
        <taxon>Pseudomonadota</taxon>
        <taxon>Betaproteobacteria</taxon>
        <taxon>Burkholderiales</taxon>
        <taxon>Sphaerotilaceae</taxon>
        <taxon>Sphaerotilus</taxon>
    </lineage>
</organism>
<dbReference type="InterPro" id="IPR050508">
    <property type="entry name" value="Methyltransf_Superfamily"/>
</dbReference>
<dbReference type="Gene3D" id="3.40.50.150">
    <property type="entry name" value="Vaccinia Virus protein VP39"/>
    <property type="match status" value="1"/>
</dbReference>
<keyword evidence="3" id="KW-1185">Reference proteome</keyword>
<evidence type="ECO:0000313" key="3">
    <source>
        <dbReference type="Proteomes" id="UP000518288"/>
    </source>
</evidence>
<feature type="domain" description="Methyltransferase" evidence="1">
    <location>
        <begin position="51"/>
        <end position="147"/>
    </location>
</feature>
<dbReference type="SUPFAM" id="SSF53335">
    <property type="entry name" value="S-adenosyl-L-methionine-dependent methyltransferases"/>
    <property type="match status" value="1"/>
</dbReference>
<dbReference type="AlphaFoldDB" id="A0A7Y9UL44"/>
<keyword evidence="2" id="KW-0808">Transferase</keyword>
<dbReference type="GO" id="GO:0008168">
    <property type="term" value="F:methyltransferase activity"/>
    <property type="evidence" value="ECO:0007669"/>
    <property type="project" value="UniProtKB-KW"/>
</dbReference>
<proteinExistence type="predicted"/>
<name>A0A7Y9UL44_9BURK</name>
<dbReference type="InterPro" id="IPR029063">
    <property type="entry name" value="SAM-dependent_MTases_sf"/>
</dbReference>
<dbReference type="RefSeq" id="WP_179635030.1">
    <property type="nucleotide sequence ID" value="NZ_CAXYYM010000010.1"/>
</dbReference>
<dbReference type="Proteomes" id="UP000518288">
    <property type="component" value="Unassembled WGS sequence"/>
</dbReference>
<dbReference type="GO" id="GO:0032259">
    <property type="term" value="P:methylation"/>
    <property type="evidence" value="ECO:0007669"/>
    <property type="project" value="UniProtKB-KW"/>
</dbReference>
<dbReference type="InterPro" id="IPR041698">
    <property type="entry name" value="Methyltransf_25"/>
</dbReference>
<protein>
    <submittedName>
        <fullName evidence="2">SAM-dependent methyltransferase</fullName>
    </submittedName>
</protein>
<dbReference type="Pfam" id="PF13649">
    <property type="entry name" value="Methyltransf_25"/>
    <property type="match status" value="1"/>
</dbReference>
<dbReference type="PANTHER" id="PTHR42912">
    <property type="entry name" value="METHYLTRANSFERASE"/>
    <property type="match status" value="1"/>
</dbReference>
<accession>A0A7Y9UL44</accession>
<dbReference type="CDD" id="cd02440">
    <property type="entry name" value="AdoMet_MTases"/>
    <property type="match status" value="1"/>
</dbReference>
<sequence length="262" mass="30307">MPQARAVTRWEEFYGSTEVVRRYAQQSHLQVPERVIFDTAIGAALSHGDLLDLGVGGGRTTMELAHRCQRYVGADYAEPMVRACRERFSDLIVRHGLRFDVVDARAMPYEDASFDIVLFSFNGIDLVGADARATALAECRRVLRPGGHLVYSSHNLNWMDSRWGIRWQGLRDYVETQRFWSRMRHLNRGVWPIAERAWVELLDPLAGGRNYYVRPSELVRQTLEQGFDGLRLYDLRGRQIDDLQQRARLTDPWVYVHARASR</sequence>
<comment type="caution">
    <text evidence="2">The sequence shown here is derived from an EMBL/GenBank/DDBJ whole genome shotgun (WGS) entry which is preliminary data.</text>
</comment>
<gene>
    <name evidence="2" type="ORF">BDD16_003366</name>
</gene>
<evidence type="ECO:0000259" key="1">
    <source>
        <dbReference type="Pfam" id="PF13649"/>
    </source>
</evidence>
<reference evidence="2 3" key="1">
    <citation type="submission" date="2020-07" db="EMBL/GenBank/DDBJ databases">
        <title>Genomic Encyclopedia of Archaeal and Bacterial Type Strains, Phase II (KMG-II): from individual species to whole genera.</title>
        <authorList>
            <person name="Goeker M."/>
        </authorList>
    </citation>
    <scope>NUCLEOTIDE SEQUENCE [LARGE SCALE GENOMIC DNA]</scope>
    <source>
        <strain evidence="2 3">DSM 21226</strain>
    </source>
</reference>
<keyword evidence="2" id="KW-0489">Methyltransferase</keyword>
<dbReference type="EMBL" id="JACCFH010000001">
    <property type="protein sequence ID" value="NYG34380.1"/>
    <property type="molecule type" value="Genomic_DNA"/>
</dbReference>
<evidence type="ECO:0000313" key="2">
    <source>
        <dbReference type="EMBL" id="NYG34380.1"/>
    </source>
</evidence>